<feature type="domain" description="Peptidase C1A papain C-terminal" evidence="17">
    <location>
        <begin position="96"/>
        <end position="292"/>
    </location>
</feature>
<dbReference type="Gene3D" id="3.90.70.10">
    <property type="entry name" value="Cysteine proteinases"/>
    <property type="match status" value="2"/>
</dbReference>
<keyword evidence="8" id="KW-0862">Zinc</keyword>
<comment type="subunit">
    <text evidence="15">Dimer of a heavy and a light chain linked by disulfide bonds. Interacts with Long isoform of CD74/Ii chain; the interaction stabilizes the conformation of mature CTSL.</text>
</comment>
<evidence type="ECO:0000256" key="1">
    <source>
        <dbReference type="ARBA" id="ARBA00004239"/>
    </source>
</evidence>
<dbReference type="OMA" id="TCKFQPQ"/>
<dbReference type="InterPro" id="IPR039417">
    <property type="entry name" value="Peptidase_C1A_papain-like"/>
</dbReference>
<dbReference type="SMART" id="SM00645">
    <property type="entry name" value="Pept_C1"/>
    <property type="match status" value="1"/>
</dbReference>
<dbReference type="GO" id="GO:0060448">
    <property type="term" value="P:dichotomous subdivision of terminal units involved in lung branching"/>
    <property type="evidence" value="ECO:0007669"/>
    <property type="project" value="Ensembl"/>
</dbReference>
<evidence type="ECO:0000259" key="17">
    <source>
        <dbReference type="SMART" id="SM00645"/>
    </source>
</evidence>
<evidence type="ECO:0000256" key="9">
    <source>
        <dbReference type="ARBA" id="ARBA00023157"/>
    </source>
</evidence>
<dbReference type="PANTHER" id="PTHR12411">
    <property type="entry name" value="CYSTEINE PROTEASE FAMILY C1-RELATED"/>
    <property type="match status" value="1"/>
</dbReference>
<dbReference type="GO" id="GO:0036464">
    <property type="term" value="C:cytoplasmic ribonucleoprotein granule"/>
    <property type="evidence" value="ECO:0007669"/>
    <property type="project" value="Ensembl"/>
</dbReference>
<dbReference type="CDD" id="cd02248">
    <property type="entry name" value="Peptidase_C1A"/>
    <property type="match status" value="1"/>
</dbReference>
<dbReference type="Pfam" id="PF08246">
    <property type="entry name" value="Inhibitor_I29"/>
    <property type="match status" value="1"/>
</dbReference>
<dbReference type="GO" id="GO:0030108">
    <property type="term" value="F:HLA-A specific activating MHC class I receptor activity"/>
    <property type="evidence" value="ECO:0007669"/>
    <property type="project" value="Ensembl"/>
</dbReference>
<dbReference type="GO" id="GO:0005829">
    <property type="term" value="C:cytosol"/>
    <property type="evidence" value="ECO:0007669"/>
    <property type="project" value="Ensembl"/>
</dbReference>
<dbReference type="GO" id="GO:2001235">
    <property type="term" value="P:positive regulation of apoptotic signaling pathway"/>
    <property type="evidence" value="ECO:0007669"/>
    <property type="project" value="Ensembl"/>
</dbReference>
<protein>
    <recommendedName>
        <fullName evidence="13">Procathepsin L</fullName>
        <ecNumber evidence="12">3.4.22.15</ecNumber>
    </recommendedName>
    <alternativeName>
        <fullName evidence="14">Cathepsin L1</fullName>
    </alternativeName>
</protein>
<evidence type="ECO:0000256" key="12">
    <source>
        <dbReference type="ARBA" id="ARBA00038911"/>
    </source>
</evidence>
<feature type="region of interest" description="Disordered" evidence="16">
    <location>
        <begin position="1"/>
        <end position="23"/>
    </location>
</feature>
<evidence type="ECO:0000256" key="4">
    <source>
        <dbReference type="ARBA" id="ARBA00008455"/>
    </source>
</evidence>
<keyword evidence="5" id="KW-0645">Protease</keyword>
<organism evidence="19">
    <name type="scientific">Ursus maritimus</name>
    <name type="common">Polar bear</name>
    <name type="synonym">Thalarctos maritimus</name>
    <dbReference type="NCBI Taxonomy" id="29073"/>
    <lineage>
        <taxon>Eukaryota</taxon>
        <taxon>Metazoa</taxon>
        <taxon>Chordata</taxon>
        <taxon>Craniata</taxon>
        <taxon>Vertebrata</taxon>
        <taxon>Euteleostomi</taxon>
        <taxon>Mammalia</taxon>
        <taxon>Eutheria</taxon>
        <taxon>Laurasiatheria</taxon>
        <taxon>Carnivora</taxon>
        <taxon>Caniformia</taxon>
        <taxon>Ursidae</taxon>
        <taxon>Ursus</taxon>
    </lineage>
</organism>
<dbReference type="PROSITE" id="PS00639">
    <property type="entry name" value="THIOL_PROTEASE_HIS"/>
    <property type="match status" value="1"/>
</dbReference>
<comment type="similarity">
    <text evidence="4">Belongs to the peptidase C1 family.</text>
</comment>
<dbReference type="Pfam" id="PF00112">
    <property type="entry name" value="Peptidase_C1"/>
    <property type="match status" value="2"/>
</dbReference>
<sequence>MQISSPAPCLAEGSASWPGARHRKKYSSEEYQHRLRTFVGNWRKINAHNAGNHTFKMGLNQFSDMSFAEIKRKYLWSEPQNCSATKGNYLRGTGPYPPFVDWRKKGKFVSPVKNQGGCGSRRALSTTGALESAIAIKTGKLLSLAEQQLVDWAQDFNNHGCQGYVPDPEGDGDCKFQPSKAIAFVKDVANITINDERAMVEAVALYNPVSFAFEVTSDFMIYRKGVYSSTSCHKTPDKVNHAVLAVGYGEQNGIPYWIVKNSWGPQWGMNGYFLIERGKNMCGLAACASYPIPLV</sequence>
<evidence type="ECO:0000256" key="8">
    <source>
        <dbReference type="ARBA" id="ARBA00022833"/>
    </source>
</evidence>
<reference evidence="19" key="1">
    <citation type="submission" date="2019-03" db="UniProtKB">
        <authorList>
            <consortium name="Ensembl"/>
        </authorList>
    </citation>
    <scope>IDENTIFICATION</scope>
</reference>
<dbReference type="GO" id="GO:0004252">
    <property type="term" value="F:serine-type endopeptidase activity"/>
    <property type="evidence" value="ECO:0007669"/>
    <property type="project" value="Ensembl"/>
</dbReference>
<comment type="catalytic activity">
    <reaction evidence="11">
        <text>Specificity close to that of papain. As compared to cathepsin B, cathepsin L exhibits higher activity toward protein substrates, but has little activity on Z-Arg-Arg-NHMec, and no peptidyl-dipeptidase activity.</text>
        <dbReference type="EC" id="3.4.22.15"/>
    </reaction>
</comment>
<dbReference type="GO" id="GO:0005764">
    <property type="term" value="C:lysosome"/>
    <property type="evidence" value="ECO:0007669"/>
    <property type="project" value="Ensembl"/>
</dbReference>
<evidence type="ECO:0000313" key="19">
    <source>
        <dbReference type="Ensembl" id="ENSUMAP00000014940"/>
    </source>
</evidence>
<dbReference type="EC" id="3.4.22.15" evidence="12"/>
<dbReference type="InterPro" id="IPR000668">
    <property type="entry name" value="Peptidase_C1A_C"/>
</dbReference>
<keyword evidence="9" id="KW-1015">Disulfide bond</keyword>
<keyword evidence="7" id="KW-0788">Thiol protease</keyword>
<dbReference type="GO" id="GO:0008656">
    <property type="term" value="F:cysteine-type endopeptidase activator activity involved in apoptotic process"/>
    <property type="evidence" value="ECO:0007669"/>
    <property type="project" value="Ensembl"/>
</dbReference>
<dbReference type="InterPro" id="IPR013128">
    <property type="entry name" value="Peptidase_C1A"/>
</dbReference>
<evidence type="ECO:0000256" key="16">
    <source>
        <dbReference type="SAM" id="MobiDB-lite"/>
    </source>
</evidence>
<gene>
    <name evidence="19" type="primary">CTSH</name>
</gene>
<evidence type="ECO:0000256" key="10">
    <source>
        <dbReference type="ARBA" id="ARBA00023329"/>
    </source>
</evidence>
<dbReference type="GO" id="GO:0010815">
    <property type="term" value="P:bradykinin catabolic process"/>
    <property type="evidence" value="ECO:0007669"/>
    <property type="project" value="Ensembl"/>
</dbReference>
<dbReference type="GO" id="GO:0042583">
    <property type="term" value="C:chromaffin granule"/>
    <property type="evidence" value="ECO:0007669"/>
    <property type="project" value="UniProtKB-SubCell"/>
</dbReference>
<dbReference type="GO" id="GO:0033619">
    <property type="term" value="P:membrane protein proteolysis"/>
    <property type="evidence" value="ECO:0007669"/>
    <property type="project" value="Ensembl"/>
</dbReference>
<dbReference type="GO" id="GO:0004197">
    <property type="term" value="F:cysteine-type endopeptidase activity"/>
    <property type="evidence" value="ECO:0007669"/>
    <property type="project" value="UniProtKB-EC"/>
</dbReference>
<evidence type="ECO:0000256" key="5">
    <source>
        <dbReference type="ARBA" id="ARBA00022670"/>
    </source>
</evidence>
<dbReference type="GO" id="GO:0070371">
    <property type="term" value="P:ERK1 and ERK2 cascade"/>
    <property type="evidence" value="ECO:0007669"/>
    <property type="project" value="Ensembl"/>
</dbReference>
<dbReference type="Ensembl" id="ENSUMAT00000017695.1">
    <property type="protein sequence ID" value="ENSUMAP00000014940.1"/>
    <property type="gene ID" value="ENSUMAG00000010979.1"/>
</dbReference>
<evidence type="ECO:0000259" key="18">
    <source>
        <dbReference type="SMART" id="SM00848"/>
    </source>
</evidence>
<accession>A0A452U2J3</accession>
<feature type="domain" description="Cathepsin propeptide inhibitor" evidence="18">
    <location>
        <begin position="20"/>
        <end position="70"/>
    </location>
</feature>
<keyword evidence="6" id="KW-0378">Hydrolase</keyword>
<dbReference type="GO" id="GO:0070324">
    <property type="term" value="F:thyroid hormone binding"/>
    <property type="evidence" value="ECO:0007669"/>
    <property type="project" value="Ensembl"/>
</dbReference>
<dbReference type="GO" id="GO:0004177">
    <property type="term" value="F:aminopeptidase activity"/>
    <property type="evidence" value="ECO:0007669"/>
    <property type="project" value="Ensembl"/>
</dbReference>
<evidence type="ECO:0000256" key="6">
    <source>
        <dbReference type="ARBA" id="ARBA00022801"/>
    </source>
</evidence>
<dbReference type="InterPro" id="IPR038765">
    <property type="entry name" value="Papain-like_cys_pep_sf"/>
</dbReference>
<dbReference type="GO" id="GO:0002764">
    <property type="term" value="P:immune response-regulating signaling pathway"/>
    <property type="evidence" value="ECO:0007669"/>
    <property type="project" value="Ensembl"/>
</dbReference>
<dbReference type="GO" id="GO:0010634">
    <property type="term" value="P:positive regulation of epithelial cell migration"/>
    <property type="evidence" value="ECO:0007669"/>
    <property type="project" value="Ensembl"/>
</dbReference>
<dbReference type="InterPro" id="IPR025660">
    <property type="entry name" value="Pept_his_AS"/>
</dbReference>
<evidence type="ECO:0000256" key="2">
    <source>
        <dbReference type="ARBA" id="ARBA00004248"/>
    </source>
</evidence>
<dbReference type="GO" id="GO:1905146">
    <property type="term" value="P:lysosomal protein catabolic process"/>
    <property type="evidence" value="ECO:0007669"/>
    <property type="project" value="Ensembl"/>
</dbReference>
<dbReference type="PRINTS" id="PR00705">
    <property type="entry name" value="PAPAIN"/>
</dbReference>
<dbReference type="GeneTree" id="ENSGT00940000160227"/>
<evidence type="ECO:0000256" key="7">
    <source>
        <dbReference type="ARBA" id="ARBA00022807"/>
    </source>
</evidence>
<evidence type="ECO:0000256" key="14">
    <source>
        <dbReference type="ARBA" id="ARBA00042908"/>
    </source>
</evidence>
<dbReference type="GO" id="GO:0001913">
    <property type="term" value="P:T cell mediated cytotoxicity"/>
    <property type="evidence" value="ECO:0007669"/>
    <property type="project" value="Ensembl"/>
</dbReference>
<dbReference type="InterPro" id="IPR025661">
    <property type="entry name" value="Pept_asp_AS"/>
</dbReference>
<dbReference type="GO" id="GO:0010813">
    <property type="term" value="P:neuropeptide catabolic process"/>
    <property type="evidence" value="ECO:0007669"/>
    <property type="project" value="Ensembl"/>
</dbReference>
<evidence type="ECO:0000256" key="13">
    <source>
        <dbReference type="ARBA" id="ARBA00040196"/>
    </source>
</evidence>
<dbReference type="GO" id="GO:0043129">
    <property type="term" value="P:surfactant homeostasis"/>
    <property type="evidence" value="ECO:0007669"/>
    <property type="project" value="Ensembl"/>
</dbReference>
<dbReference type="GO" id="GO:0005615">
    <property type="term" value="C:extracellular space"/>
    <property type="evidence" value="ECO:0007669"/>
    <property type="project" value="Ensembl"/>
</dbReference>
<keyword evidence="10" id="KW-0968">Cytoplasmic vesicle</keyword>
<name>A0A452U2J3_URSMA</name>
<dbReference type="SMART" id="SM00848">
    <property type="entry name" value="Inhibitor_I29"/>
    <property type="match status" value="1"/>
</dbReference>
<proteinExistence type="inferred from homology"/>
<dbReference type="AlphaFoldDB" id="A0A452U2J3"/>
<dbReference type="GO" id="GO:0010628">
    <property type="term" value="P:positive regulation of gene expression"/>
    <property type="evidence" value="ECO:0007669"/>
    <property type="project" value="Ensembl"/>
</dbReference>
<dbReference type="FunFam" id="3.90.70.10:FF:000332">
    <property type="entry name" value="Cathepsin L1"/>
    <property type="match status" value="1"/>
</dbReference>
<dbReference type="InterPro" id="IPR013201">
    <property type="entry name" value="Prot_inhib_I29"/>
</dbReference>
<evidence type="ECO:0000256" key="15">
    <source>
        <dbReference type="ARBA" id="ARBA00064961"/>
    </source>
</evidence>
<dbReference type="GO" id="GO:0097208">
    <property type="term" value="C:alveolar lamellar body"/>
    <property type="evidence" value="ECO:0007669"/>
    <property type="project" value="Ensembl"/>
</dbReference>
<dbReference type="SUPFAM" id="SSF54001">
    <property type="entry name" value="Cysteine proteinases"/>
    <property type="match status" value="1"/>
</dbReference>
<dbReference type="GO" id="GO:0031648">
    <property type="term" value="P:protein destabilization"/>
    <property type="evidence" value="ECO:0007669"/>
    <property type="project" value="Ensembl"/>
</dbReference>
<dbReference type="GO" id="GO:0031638">
    <property type="term" value="P:zymogen activation"/>
    <property type="evidence" value="ECO:0007669"/>
    <property type="project" value="Ensembl"/>
</dbReference>
<dbReference type="PROSITE" id="PS00640">
    <property type="entry name" value="THIOL_PROTEASE_ASN"/>
    <property type="match status" value="1"/>
</dbReference>
<dbReference type="GO" id="GO:0097067">
    <property type="term" value="P:cellular response to thyroid hormone stimulus"/>
    <property type="evidence" value="ECO:0007669"/>
    <property type="project" value="Ensembl"/>
</dbReference>
<evidence type="ECO:0000256" key="11">
    <source>
        <dbReference type="ARBA" id="ARBA00036319"/>
    </source>
</evidence>
<comment type="subcellular location">
    <subcellularLocation>
        <location evidence="3">Apical cell membrane</location>
        <topology evidence="3">Peripheral membrane protein</topology>
        <orientation evidence="3">Extracellular side</orientation>
    </subcellularLocation>
    <subcellularLocation>
        <location evidence="2">Cytoplasmic vesicle</location>
        <location evidence="2">Secretory vesicle</location>
        <location evidence="2">Chromaffin granule</location>
    </subcellularLocation>
    <subcellularLocation>
        <location evidence="1">Secreted</location>
        <location evidence="1">Extracellular space</location>
    </subcellularLocation>
</comment>
<dbReference type="GO" id="GO:0032526">
    <property type="term" value="P:response to retinoic acid"/>
    <property type="evidence" value="ECO:0007669"/>
    <property type="project" value="Ensembl"/>
</dbReference>
<evidence type="ECO:0000256" key="3">
    <source>
        <dbReference type="ARBA" id="ARBA00004465"/>
    </source>
</evidence>
<dbReference type="GO" id="GO:0016324">
    <property type="term" value="C:apical plasma membrane"/>
    <property type="evidence" value="ECO:0007669"/>
    <property type="project" value="UniProtKB-SubCell"/>
</dbReference>